<dbReference type="InterPro" id="IPR052345">
    <property type="entry name" value="Rad_response_metalloprotease"/>
</dbReference>
<accession>A0A3A8QKZ5</accession>
<evidence type="ECO:0000259" key="1">
    <source>
        <dbReference type="Pfam" id="PF06114"/>
    </source>
</evidence>
<sequence>MTSRNVLEADLARGEHAARKALSELGVPHPAGYDLPDLLWVLRRIVVRDTALSGCVGRTTRVAGSAIISVSSSVDYEPRRRFIIAHEFGHYEIHGASHNQIELCDSKQVSDESQLREIYAPSTEREANAFASEFLMPRAVWEKRCTVRKPSLEIIKSLQNEFDVSFIAAGIRFAKLTPERCAVVLSQDGKVSWAASGKDFGYYIQRGSRLSKYTIASDYFSGRRPSDVAEPVPATAWLDKFRLSSDYDLIEHCQVIPALRATLSLLWIPPDAEY</sequence>
<comment type="caution">
    <text evidence="2">The sequence shown here is derived from an EMBL/GenBank/DDBJ whole genome shotgun (WGS) entry which is preliminary data.</text>
</comment>
<evidence type="ECO:0000313" key="3">
    <source>
        <dbReference type="Proteomes" id="UP000267003"/>
    </source>
</evidence>
<evidence type="ECO:0000313" key="2">
    <source>
        <dbReference type="EMBL" id="RKH68488.1"/>
    </source>
</evidence>
<proteinExistence type="predicted"/>
<feature type="domain" description="IrrE N-terminal-like" evidence="1">
    <location>
        <begin position="65"/>
        <end position="172"/>
    </location>
</feature>
<dbReference type="AlphaFoldDB" id="A0A3A8QKZ5"/>
<dbReference type="PANTHER" id="PTHR43236:SF2">
    <property type="entry name" value="BLL0069 PROTEIN"/>
    <property type="match status" value="1"/>
</dbReference>
<dbReference type="InterPro" id="IPR010359">
    <property type="entry name" value="IrrE_HExxH"/>
</dbReference>
<dbReference type="PANTHER" id="PTHR43236">
    <property type="entry name" value="ANTITOXIN HIGA1"/>
    <property type="match status" value="1"/>
</dbReference>
<keyword evidence="3" id="KW-1185">Reference proteome</keyword>
<protein>
    <submittedName>
        <fullName evidence="2">ImmA/IrrE family metallo-endopeptidase</fullName>
    </submittedName>
</protein>
<organism evidence="2 3">
    <name type="scientific">Corallococcus aberystwythensis</name>
    <dbReference type="NCBI Taxonomy" id="2316722"/>
    <lineage>
        <taxon>Bacteria</taxon>
        <taxon>Pseudomonadati</taxon>
        <taxon>Myxococcota</taxon>
        <taxon>Myxococcia</taxon>
        <taxon>Myxococcales</taxon>
        <taxon>Cystobacterineae</taxon>
        <taxon>Myxococcaceae</taxon>
        <taxon>Corallococcus</taxon>
    </lineage>
</organism>
<dbReference type="EMBL" id="RAWK01000061">
    <property type="protein sequence ID" value="RKH68488.1"/>
    <property type="molecule type" value="Genomic_DNA"/>
</dbReference>
<dbReference type="Pfam" id="PF06114">
    <property type="entry name" value="Peptidase_M78"/>
    <property type="match status" value="1"/>
</dbReference>
<reference evidence="3" key="1">
    <citation type="submission" date="2018-09" db="EMBL/GenBank/DDBJ databases">
        <authorList>
            <person name="Livingstone P.G."/>
            <person name="Whitworth D.E."/>
        </authorList>
    </citation>
    <scope>NUCLEOTIDE SEQUENCE [LARGE SCALE GENOMIC DNA]</scope>
    <source>
        <strain evidence="3">AB050A</strain>
    </source>
</reference>
<dbReference type="RefSeq" id="WP_120555572.1">
    <property type="nucleotide sequence ID" value="NZ_RAWK01000061.1"/>
</dbReference>
<gene>
    <name evidence="2" type="ORF">D7W81_12410</name>
</gene>
<dbReference type="Proteomes" id="UP000267003">
    <property type="component" value="Unassembled WGS sequence"/>
</dbReference>
<dbReference type="Gene3D" id="1.10.10.2910">
    <property type="match status" value="1"/>
</dbReference>
<name>A0A3A8QKZ5_9BACT</name>